<dbReference type="Proteomes" id="UP000885706">
    <property type="component" value="Unassembled WGS sequence"/>
</dbReference>
<comment type="similarity">
    <text evidence="1">Belongs to the CinA family.</text>
</comment>
<reference evidence="3" key="1">
    <citation type="journal article" date="2020" name="mSystems">
        <title>Genome- and Community-Level Interaction Insights into Carbon Utilization and Element Cycling Functions of Hydrothermarchaeota in Hydrothermal Sediment.</title>
        <authorList>
            <person name="Zhou Z."/>
            <person name="Liu Y."/>
            <person name="Xu W."/>
            <person name="Pan J."/>
            <person name="Luo Z.H."/>
            <person name="Li M."/>
        </authorList>
    </citation>
    <scope>NUCLEOTIDE SEQUENCE [LARGE SCALE GENOMIC DNA]</scope>
    <source>
        <strain evidence="3">HyVt-113</strain>
    </source>
</reference>
<organism evidence="3">
    <name type="scientific">Desulfofervidus auxilii</name>
    <dbReference type="NCBI Taxonomy" id="1621989"/>
    <lineage>
        <taxon>Bacteria</taxon>
        <taxon>Pseudomonadati</taxon>
        <taxon>Thermodesulfobacteriota</taxon>
        <taxon>Candidatus Desulfofervidia</taxon>
        <taxon>Candidatus Desulfofervidales</taxon>
        <taxon>Candidatus Desulfofervidaceae</taxon>
        <taxon>Candidatus Desulfofervidus</taxon>
    </lineage>
</organism>
<protein>
    <recommendedName>
        <fullName evidence="1">CinA-like protein</fullName>
    </recommendedName>
</protein>
<dbReference type="SUPFAM" id="SSF53218">
    <property type="entry name" value="Molybdenum cofactor biosynthesis proteins"/>
    <property type="match status" value="1"/>
</dbReference>
<evidence type="ECO:0000256" key="1">
    <source>
        <dbReference type="HAMAP-Rule" id="MF_00226"/>
    </source>
</evidence>
<dbReference type="InterPro" id="IPR008136">
    <property type="entry name" value="CinA_C"/>
</dbReference>
<dbReference type="SMART" id="SM00852">
    <property type="entry name" value="MoCF_biosynth"/>
    <property type="match status" value="1"/>
</dbReference>
<dbReference type="Pfam" id="PF02464">
    <property type="entry name" value="CinA"/>
    <property type="match status" value="1"/>
</dbReference>
<dbReference type="Pfam" id="PF00994">
    <property type="entry name" value="MoCF_biosynth"/>
    <property type="match status" value="1"/>
</dbReference>
<dbReference type="InterPro" id="IPR050101">
    <property type="entry name" value="CinA"/>
</dbReference>
<dbReference type="InterPro" id="IPR036653">
    <property type="entry name" value="CinA-like_C"/>
</dbReference>
<dbReference type="SUPFAM" id="SSF142433">
    <property type="entry name" value="CinA-like"/>
    <property type="match status" value="1"/>
</dbReference>
<dbReference type="CDD" id="cd00885">
    <property type="entry name" value="cinA"/>
    <property type="match status" value="1"/>
</dbReference>
<gene>
    <name evidence="3" type="ORF">ENF30_02955</name>
</gene>
<proteinExistence type="inferred from homology"/>
<comment type="caution">
    <text evidence="3">The sequence shown here is derived from an EMBL/GenBank/DDBJ whole genome shotgun (WGS) entry which is preliminary data.</text>
</comment>
<dbReference type="Gene3D" id="3.90.950.20">
    <property type="entry name" value="CinA-like"/>
    <property type="match status" value="1"/>
</dbReference>
<dbReference type="AlphaFoldDB" id="A0A7V0IAR2"/>
<dbReference type="NCBIfam" id="TIGR00200">
    <property type="entry name" value="cinA_nterm"/>
    <property type="match status" value="1"/>
</dbReference>
<dbReference type="InterPro" id="IPR036425">
    <property type="entry name" value="MoaB/Mog-like_dom_sf"/>
</dbReference>
<name>A0A7V0IAR2_DESA2</name>
<sequence length="403" mass="44365">MIGEVIIIGDEILAGEVIDTNSLELIRKLNEAGFSLGRISIVGDDEKDIQDALLFSLKRAKFVILTGGLGPTWDDKTISAVANVLKLPLKRHQIVYEHIKKCLQKRGKPVSPAHEKMALLPEGSEPIGLAFHACGFRLLYKNIPLYFLPGIPKQMSKILKLQVIPDLKKIFPQTFSVFKKILRIFGLSETEIQEKLGSLLAGLKDVKISSIPVFPEVHLILRAQKEEKLSQIVEKIKTLLGRNIFGEDTETMPEVVGRLLLEKHYKLAVAESITGGLIGHLITTVAGSSDYFERGVITYSNEAKIEILNVPKEVIDKYGPVSEQTARYMAKGVKQLAKTELGLSITGYAGPTAGLEAPVGTVFIGLASSKGVNVTKWQFDGDRLEVKTLAAMTALDQVRRFLL</sequence>
<dbReference type="Pfam" id="PF18146">
    <property type="entry name" value="CinA_KH"/>
    <property type="match status" value="1"/>
</dbReference>
<dbReference type="PANTHER" id="PTHR13939:SF0">
    <property type="entry name" value="NMN AMIDOHYDROLASE-LIKE PROTEIN YFAY"/>
    <property type="match status" value="1"/>
</dbReference>
<dbReference type="Gene3D" id="3.40.980.10">
    <property type="entry name" value="MoaB/Mog-like domain"/>
    <property type="match status" value="1"/>
</dbReference>
<dbReference type="InterPro" id="IPR001453">
    <property type="entry name" value="MoaB/Mog_dom"/>
</dbReference>
<evidence type="ECO:0000313" key="3">
    <source>
        <dbReference type="EMBL" id="HDD35741.1"/>
    </source>
</evidence>
<dbReference type="NCBIfam" id="TIGR00199">
    <property type="entry name" value="PncC_domain"/>
    <property type="match status" value="1"/>
</dbReference>
<dbReference type="InterPro" id="IPR008135">
    <property type="entry name" value="Competence-induced_CinA"/>
</dbReference>
<evidence type="ECO:0000259" key="2">
    <source>
        <dbReference type="SMART" id="SM00852"/>
    </source>
</evidence>
<dbReference type="PANTHER" id="PTHR13939">
    <property type="entry name" value="NICOTINAMIDE-NUCLEOTIDE AMIDOHYDROLASE PNCC"/>
    <property type="match status" value="1"/>
</dbReference>
<dbReference type="HAMAP" id="MF_00226_B">
    <property type="entry name" value="CinA_B"/>
    <property type="match status" value="1"/>
</dbReference>
<dbReference type="InterPro" id="IPR041424">
    <property type="entry name" value="CinA_KH"/>
</dbReference>
<accession>A0A7V0IAR2</accession>
<dbReference type="Gene3D" id="3.30.70.2860">
    <property type="match status" value="1"/>
</dbReference>
<dbReference type="PIRSF" id="PIRSF006728">
    <property type="entry name" value="CinA"/>
    <property type="match status" value="1"/>
</dbReference>
<dbReference type="EMBL" id="DQWQ01000129">
    <property type="protein sequence ID" value="HDD35741.1"/>
    <property type="molecule type" value="Genomic_DNA"/>
</dbReference>
<feature type="domain" description="MoaB/Mog" evidence="2">
    <location>
        <begin position="4"/>
        <end position="170"/>
    </location>
</feature>